<evidence type="ECO:0000256" key="1">
    <source>
        <dbReference type="SAM" id="MobiDB-lite"/>
    </source>
</evidence>
<dbReference type="AlphaFoldDB" id="A0AAJ0B8X4"/>
<name>A0AAJ0B8X4_9PEZI</name>
<sequence length="350" mass="39204">MSGHQTSEGLPPWVRFDIKDNKSSNSSTQNIITALIIPSSCHLEKAHGLAGPACKKPFQPQSSPPLLAANVTDQVAELLASIIPSAQMPKDPPKVPSPRERAPNGSDSPRRNVSSRPPEVAGEYDHLFSVLQPFRNEYAEAVARHKHGIWLQLDQRIRDSIKSWASSRESKMFPVHVCDERRLILEITTIVEPYIERAPSVAQLVHLCHTNHRKKTEQPRILILDLISQIDRRRRRSGEPSLASLAALENVSDNNIDGLWGVFEECVVGAGIEKLFIFLERVDVLCSSCFMTDEGKRQLKCFLRKLLSLLSRKDIIVKIMVTSLDPAVARFFRDLPMGLKYFEAGTKSSS</sequence>
<dbReference type="EMBL" id="MU839841">
    <property type="protein sequence ID" value="KAK1751551.1"/>
    <property type="molecule type" value="Genomic_DNA"/>
</dbReference>
<gene>
    <name evidence="2" type="ORF">QBC47DRAFT_405573</name>
</gene>
<dbReference type="Proteomes" id="UP001239445">
    <property type="component" value="Unassembled WGS sequence"/>
</dbReference>
<feature type="compositionally biased region" description="Basic and acidic residues" evidence="1">
    <location>
        <begin position="91"/>
        <end position="102"/>
    </location>
</feature>
<accession>A0AAJ0B8X4</accession>
<feature type="compositionally biased region" description="Polar residues" evidence="1">
    <location>
        <begin position="105"/>
        <end position="115"/>
    </location>
</feature>
<protein>
    <submittedName>
        <fullName evidence="2">Uncharacterized protein</fullName>
    </submittedName>
</protein>
<evidence type="ECO:0000313" key="2">
    <source>
        <dbReference type="EMBL" id="KAK1751551.1"/>
    </source>
</evidence>
<proteinExistence type="predicted"/>
<feature type="region of interest" description="Disordered" evidence="1">
    <location>
        <begin position="82"/>
        <end position="119"/>
    </location>
</feature>
<evidence type="ECO:0000313" key="3">
    <source>
        <dbReference type="Proteomes" id="UP001239445"/>
    </source>
</evidence>
<comment type="caution">
    <text evidence="2">The sequence shown here is derived from an EMBL/GenBank/DDBJ whole genome shotgun (WGS) entry which is preliminary data.</text>
</comment>
<keyword evidence="3" id="KW-1185">Reference proteome</keyword>
<reference evidence="2" key="1">
    <citation type="submission" date="2023-06" db="EMBL/GenBank/DDBJ databases">
        <title>Genome-scale phylogeny and comparative genomics of the fungal order Sordariales.</title>
        <authorList>
            <consortium name="Lawrence Berkeley National Laboratory"/>
            <person name="Hensen N."/>
            <person name="Bonometti L."/>
            <person name="Westerberg I."/>
            <person name="Brannstrom I.O."/>
            <person name="Guillou S."/>
            <person name="Cros-Aarteil S."/>
            <person name="Calhoun S."/>
            <person name="Haridas S."/>
            <person name="Kuo A."/>
            <person name="Mondo S."/>
            <person name="Pangilinan J."/>
            <person name="Riley R."/>
            <person name="Labutti K."/>
            <person name="Andreopoulos B."/>
            <person name="Lipzen A."/>
            <person name="Chen C."/>
            <person name="Yanf M."/>
            <person name="Daum C."/>
            <person name="Ng V."/>
            <person name="Clum A."/>
            <person name="Steindorff A."/>
            <person name="Ohm R."/>
            <person name="Martin F."/>
            <person name="Silar P."/>
            <person name="Natvig D."/>
            <person name="Lalanne C."/>
            <person name="Gautier V."/>
            <person name="Ament-Velasquez S.L."/>
            <person name="Kruys A."/>
            <person name="Hutchinson M.I."/>
            <person name="Powell A.J."/>
            <person name="Barry K."/>
            <person name="Miller A.N."/>
            <person name="Grigoriev I.V."/>
            <person name="Debuchy R."/>
            <person name="Gladieux P."/>
            <person name="Thoren M.H."/>
            <person name="Johannesson H."/>
        </authorList>
    </citation>
    <scope>NUCLEOTIDE SEQUENCE</scope>
    <source>
        <strain evidence="2">PSN4</strain>
    </source>
</reference>
<organism evidence="2 3">
    <name type="scientific">Echria macrotheca</name>
    <dbReference type="NCBI Taxonomy" id="438768"/>
    <lineage>
        <taxon>Eukaryota</taxon>
        <taxon>Fungi</taxon>
        <taxon>Dikarya</taxon>
        <taxon>Ascomycota</taxon>
        <taxon>Pezizomycotina</taxon>
        <taxon>Sordariomycetes</taxon>
        <taxon>Sordariomycetidae</taxon>
        <taxon>Sordariales</taxon>
        <taxon>Schizotheciaceae</taxon>
        <taxon>Echria</taxon>
    </lineage>
</organism>